<feature type="transmembrane region" description="Helical" evidence="1">
    <location>
        <begin position="113"/>
        <end position="136"/>
    </location>
</feature>
<dbReference type="Proteomes" id="UP000199701">
    <property type="component" value="Unassembled WGS sequence"/>
</dbReference>
<dbReference type="AlphaFoldDB" id="A0A1I0RK84"/>
<keyword evidence="1" id="KW-1133">Transmembrane helix</keyword>
<dbReference type="InterPro" id="IPR025699">
    <property type="entry name" value="ABC2_memb-like"/>
</dbReference>
<dbReference type="Pfam" id="PF13346">
    <property type="entry name" value="ABC2_membrane_5"/>
    <property type="match status" value="1"/>
</dbReference>
<reference evidence="2 3" key="1">
    <citation type="submission" date="2016-10" db="EMBL/GenBank/DDBJ databases">
        <authorList>
            <person name="de Groot N.N."/>
        </authorList>
    </citation>
    <scope>NUCLEOTIDE SEQUENCE [LARGE SCALE GENOMIC DNA]</scope>
    <source>
        <strain evidence="2 3">DSM 9179</strain>
    </source>
</reference>
<name>A0A1I0RK84_9FIRM</name>
<evidence type="ECO:0000313" key="3">
    <source>
        <dbReference type="Proteomes" id="UP000199701"/>
    </source>
</evidence>
<organism evidence="2 3">
    <name type="scientific">[Clostridium] fimetarium</name>
    <dbReference type="NCBI Taxonomy" id="99656"/>
    <lineage>
        <taxon>Bacteria</taxon>
        <taxon>Bacillati</taxon>
        <taxon>Bacillota</taxon>
        <taxon>Clostridia</taxon>
        <taxon>Lachnospirales</taxon>
        <taxon>Lachnospiraceae</taxon>
    </lineage>
</organism>
<keyword evidence="1" id="KW-0812">Transmembrane</keyword>
<dbReference type="OrthoDB" id="1655186at2"/>
<keyword evidence="1" id="KW-0472">Membrane</keyword>
<sequence length="214" mass="24209">MLGLMIKDVYTIKRQFKIVVLMSIFYIGFSILDNNIGFLSFVALFANIGLILPIFSYDEKGQWDKYARILPVSYEKMVLSRYVEVLIVNGVMLAILIPISLFVKKPEEEFLEILSILVAVISIGVLLISIMFPIIYKKGIEKARIMIFVVILVPTCLIATLAKWNINIDLHQILVSPVVGFISYHLYIICPLIAAVSLALSYQISKSIVAKKEY</sequence>
<dbReference type="STRING" id="99656.SAMN05421659_11750"/>
<dbReference type="EMBL" id="FOJI01000017">
    <property type="protein sequence ID" value="SEW41435.1"/>
    <property type="molecule type" value="Genomic_DNA"/>
</dbReference>
<dbReference type="RefSeq" id="WP_092456712.1">
    <property type="nucleotide sequence ID" value="NZ_FOJI01000017.1"/>
</dbReference>
<feature type="transmembrane region" description="Helical" evidence="1">
    <location>
        <begin position="38"/>
        <end position="57"/>
    </location>
</feature>
<evidence type="ECO:0000256" key="1">
    <source>
        <dbReference type="SAM" id="Phobius"/>
    </source>
</evidence>
<keyword evidence="3" id="KW-1185">Reference proteome</keyword>
<evidence type="ECO:0000313" key="2">
    <source>
        <dbReference type="EMBL" id="SEW41435.1"/>
    </source>
</evidence>
<gene>
    <name evidence="2" type="ORF">SAMN05421659_11750</name>
</gene>
<accession>A0A1I0RK84</accession>
<feature type="transmembrane region" description="Helical" evidence="1">
    <location>
        <begin position="182"/>
        <end position="202"/>
    </location>
</feature>
<feature type="transmembrane region" description="Helical" evidence="1">
    <location>
        <begin position="78"/>
        <end position="101"/>
    </location>
</feature>
<proteinExistence type="predicted"/>
<protein>
    <submittedName>
        <fullName evidence="2">ABC-2 family transporter protein</fullName>
    </submittedName>
</protein>
<feature type="transmembrane region" description="Helical" evidence="1">
    <location>
        <begin position="143"/>
        <end position="162"/>
    </location>
</feature>